<feature type="transmembrane region" description="Helical" evidence="7">
    <location>
        <begin position="66"/>
        <end position="89"/>
    </location>
</feature>
<evidence type="ECO:0000256" key="2">
    <source>
        <dbReference type="ARBA" id="ARBA00006464"/>
    </source>
</evidence>
<dbReference type="EC" id="2.7.8.31" evidence="9"/>
<dbReference type="EMBL" id="JAGSSV010000001">
    <property type="protein sequence ID" value="MBR7887574.1"/>
    <property type="molecule type" value="Genomic_DNA"/>
</dbReference>
<name>A0ABS5H9C5_9GAMM</name>
<dbReference type="InterPro" id="IPR017473">
    <property type="entry name" value="Undecaprenyl-P_gluc_Ptfrase"/>
</dbReference>
<organism evidence="9 10">
    <name type="scientific">Marinomonas vulgaris</name>
    <dbReference type="NCBI Taxonomy" id="2823372"/>
    <lineage>
        <taxon>Bacteria</taxon>
        <taxon>Pseudomonadati</taxon>
        <taxon>Pseudomonadota</taxon>
        <taxon>Gammaproteobacteria</taxon>
        <taxon>Oceanospirillales</taxon>
        <taxon>Oceanospirillaceae</taxon>
        <taxon>Marinomonas</taxon>
    </lineage>
</organism>
<accession>A0ABS5H9C5</accession>
<feature type="domain" description="Bacterial sugar transferase" evidence="8">
    <location>
        <begin position="295"/>
        <end position="478"/>
    </location>
</feature>
<feature type="transmembrane region" description="Helical" evidence="7">
    <location>
        <begin position="301"/>
        <end position="321"/>
    </location>
</feature>
<keyword evidence="10" id="KW-1185">Reference proteome</keyword>
<keyword evidence="4 7" id="KW-0812">Transmembrane</keyword>
<evidence type="ECO:0000256" key="4">
    <source>
        <dbReference type="ARBA" id="ARBA00022692"/>
    </source>
</evidence>
<evidence type="ECO:0000313" key="9">
    <source>
        <dbReference type="EMBL" id="MBR7887574.1"/>
    </source>
</evidence>
<dbReference type="PANTHER" id="PTHR30576:SF21">
    <property type="entry name" value="UDP-GLUCOSE:UNDECAPRENYL-PHOSPHATE GLUCOSE-1-PHOSPHATE TRANSFERASE"/>
    <property type="match status" value="1"/>
</dbReference>
<reference evidence="9 10" key="1">
    <citation type="submission" date="2021-04" db="EMBL/GenBank/DDBJ databases">
        <authorList>
            <person name="Sun C."/>
        </authorList>
    </citation>
    <scope>NUCLEOTIDE SEQUENCE [LARGE SCALE GENOMIC DNA]</scope>
    <source>
        <strain evidence="9 10">A79</strain>
    </source>
</reference>
<dbReference type="PANTHER" id="PTHR30576">
    <property type="entry name" value="COLANIC BIOSYNTHESIS UDP-GLUCOSE LIPID CARRIER TRANSFERASE"/>
    <property type="match status" value="1"/>
</dbReference>
<protein>
    <submittedName>
        <fullName evidence="9">Undecaprenyl-phosphate glucose phosphotransferase</fullName>
        <ecNumber evidence="9">2.7.8.31</ecNumber>
    </submittedName>
</protein>
<keyword evidence="3 9" id="KW-0808">Transferase</keyword>
<feature type="transmembrane region" description="Helical" evidence="7">
    <location>
        <begin position="128"/>
        <end position="148"/>
    </location>
</feature>
<dbReference type="InterPro" id="IPR003362">
    <property type="entry name" value="Bact_transf"/>
</dbReference>
<evidence type="ECO:0000259" key="8">
    <source>
        <dbReference type="Pfam" id="PF02397"/>
    </source>
</evidence>
<dbReference type="NCBIfam" id="TIGR03025">
    <property type="entry name" value="EPS_sugtrans"/>
    <property type="match status" value="1"/>
</dbReference>
<evidence type="ECO:0000256" key="7">
    <source>
        <dbReference type="SAM" id="Phobius"/>
    </source>
</evidence>
<evidence type="ECO:0000256" key="5">
    <source>
        <dbReference type="ARBA" id="ARBA00022989"/>
    </source>
</evidence>
<feature type="transmembrane region" description="Helical" evidence="7">
    <location>
        <begin position="101"/>
        <end position="122"/>
    </location>
</feature>
<dbReference type="Pfam" id="PF13727">
    <property type="entry name" value="CoA_binding_3"/>
    <property type="match status" value="1"/>
</dbReference>
<evidence type="ECO:0000256" key="6">
    <source>
        <dbReference type="ARBA" id="ARBA00023136"/>
    </source>
</evidence>
<comment type="subcellular location">
    <subcellularLocation>
        <location evidence="1">Membrane</location>
        <topology evidence="1">Multi-pass membrane protein</topology>
    </subcellularLocation>
</comment>
<dbReference type="Pfam" id="PF02397">
    <property type="entry name" value="Bac_transf"/>
    <property type="match status" value="1"/>
</dbReference>
<evidence type="ECO:0000256" key="3">
    <source>
        <dbReference type="ARBA" id="ARBA00022679"/>
    </source>
</evidence>
<feature type="transmembrane region" description="Helical" evidence="7">
    <location>
        <begin position="34"/>
        <end position="54"/>
    </location>
</feature>
<dbReference type="Gene3D" id="3.40.50.720">
    <property type="entry name" value="NAD(P)-binding Rossmann-like Domain"/>
    <property type="match status" value="1"/>
</dbReference>
<keyword evidence="6 7" id="KW-0472">Membrane</keyword>
<comment type="similarity">
    <text evidence="2">Belongs to the bacterial sugar transferase family.</text>
</comment>
<dbReference type="Proteomes" id="UP000679722">
    <property type="component" value="Unassembled WGS sequence"/>
</dbReference>
<evidence type="ECO:0000256" key="1">
    <source>
        <dbReference type="ARBA" id="ARBA00004141"/>
    </source>
</evidence>
<evidence type="ECO:0000313" key="10">
    <source>
        <dbReference type="Proteomes" id="UP000679722"/>
    </source>
</evidence>
<keyword evidence="5 7" id="KW-1133">Transmembrane helix</keyword>
<dbReference type="NCBIfam" id="TIGR03023">
    <property type="entry name" value="WcaJ_sugtrans"/>
    <property type="match status" value="1"/>
</dbReference>
<dbReference type="InterPro" id="IPR017475">
    <property type="entry name" value="EPS_sugar_tfrase"/>
</dbReference>
<reference evidence="10" key="2">
    <citation type="submission" date="2023-07" db="EMBL/GenBank/DDBJ databases">
        <title>Marinomonas vulgaris A79, complete genome.</title>
        <authorList>
            <person name="Ying J.-J."/>
        </authorList>
    </citation>
    <scope>NUCLEOTIDE SEQUENCE [LARGE SCALE GENOMIC DNA]</scope>
    <source>
        <strain evidence="10">A79</strain>
    </source>
</reference>
<proteinExistence type="inferred from homology"/>
<comment type="caution">
    <text evidence="9">The sequence shown here is derived from an EMBL/GenBank/DDBJ whole genome shotgun (WGS) entry which is preliminary data.</text>
</comment>
<sequence length="486" mass="54780">MIRLYKLLIITNIKGKTHVKNGLKLKEHSASITLGLRLTDGICFILAGFLSFWLRFSNFDMNGPHTYALILGTTLGLISLSSFGAYRAWRGATVFSEIRCVFNASVTTFIILVICGFLTHSSDLFSRIWILSWLILTVFLLLAYRISLRKTIGQLRAKGYNIRKVIIIGDGELALRVARTLTNTKNSGFIVQGFIGESSTSIIKSEFQYLGNIKNLEEIVRDNKVDQAWVALPMEEAEKMKKVQASLSNSSVTIRLVPDIFGFQLLNHSLTEVAGLPVINLSTSHMIEGKNRLLKSIEDKVISSIILVLISPLLIAIAIAIKLTSPGPVLFKQYRTGNNGADFKVYKFRSMVVHKEKDGTVTQAKKQDTRVTKVGAFLRRTSLDELPQFVNVLQGRMSIVGPRPHALAHNQYYKGLVESYMRRHMVKPGITGWAQINGFRGETDTIDKMQGRVEHDLYYIENWSIWLDLKIIFLTVFKGFINRNAF</sequence>
<gene>
    <name evidence="9" type="ORF">J9B83_01380</name>
</gene>
<dbReference type="GO" id="GO:0089702">
    <property type="term" value="F:undecaprenyl-phosphate glucose phosphotransferase activity"/>
    <property type="evidence" value="ECO:0007669"/>
    <property type="project" value="UniProtKB-EC"/>
</dbReference>